<comment type="caution">
    <text evidence="3">The sequence shown here is derived from an EMBL/GenBank/DDBJ whole genome shotgun (WGS) entry which is preliminary data.</text>
</comment>
<accession>A0AAD6XMR4</accession>
<dbReference type="Pfam" id="PF20231">
    <property type="entry name" value="DUF6589"/>
    <property type="match status" value="1"/>
</dbReference>
<sequence>MQDERLPLPLFLDALSWGNPECISDRTCIYARTSLMVSDELPGILARWYKPPRPSGAKPAGARTPLEHFALNTVCASIDRGMKLSAPLFLSPPEELSEEHLTTFDFASFKSQVKTGNSMLWEVIRHAAYSPLQESRNKHKDPDMVVLNIISQIQYTRSHRRGRVPKLWAIYLKACGLSARAFDALHALGIVMSHKWTAEAFGILSDSAIKDVQELVQKLPWNITHDNVDFPQRVYSQRLDNQSLFISGCAATVWVLPLRSALSLQANRLFQVHRALKCDVMFDFAEVLYGNPTADVRMEEQDTFFILRLLINSPGFSDYTGRGSTAQDPPPPVHKLPTGPENSTKPCILRTVPYEEASYDGTDRVIFEWLRQLHLDTEDEQKRTATERLIAWLGDQLTVERLRRLWKYRHEDYNSFDRMDWMIPVFGWFHLVMALANSLHKQYLSTSANIGGLRQAFDVFNRKGLISQATKGPFWHNLDEAIKHISEAHFRACWLVTGNVESLADLKSRTPTELRAMAQQIVREHASREELSRLDHLPEQEKDQTKRQWTMWNADVLPYLQLRDAIKVGDIGRMQDLLPALLFRFSGGGNSKYTIEVLELLQGLKREWTDEIKTYITEFCWVLSRTGEEDTWFPFDLGQEENICDIKVNYRSMGPGATMDYIKKVSPAIPTLRKVQRHMEKQFKTVARGARHGTPDKEKDVARLTEQYMKSKLHTYTKGRSVTEKSQDVINIGAENLERLDTLKDWWGRRSHKRSRLEDWDIVPEGAPSGN</sequence>
<name>A0AAD6XMR4_9AGAR</name>
<evidence type="ECO:0000313" key="4">
    <source>
        <dbReference type="Proteomes" id="UP001222325"/>
    </source>
</evidence>
<feature type="domain" description="DUF6589" evidence="2">
    <location>
        <begin position="292"/>
        <end position="692"/>
    </location>
</feature>
<evidence type="ECO:0000256" key="1">
    <source>
        <dbReference type="SAM" id="MobiDB-lite"/>
    </source>
</evidence>
<keyword evidence="4" id="KW-1185">Reference proteome</keyword>
<feature type="region of interest" description="Disordered" evidence="1">
    <location>
        <begin position="320"/>
        <end position="342"/>
    </location>
</feature>
<dbReference type="InterPro" id="IPR046496">
    <property type="entry name" value="DUF6589"/>
</dbReference>
<dbReference type="Proteomes" id="UP001222325">
    <property type="component" value="Unassembled WGS sequence"/>
</dbReference>
<proteinExistence type="predicted"/>
<protein>
    <recommendedName>
        <fullName evidence="2">DUF6589 domain-containing protein</fullName>
    </recommendedName>
</protein>
<dbReference type="EMBL" id="JARJCN010000052">
    <property type="protein sequence ID" value="KAJ7080894.1"/>
    <property type="molecule type" value="Genomic_DNA"/>
</dbReference>
<reference evidence="3" key="1">
    <citation type="submission" date="2023-03" db="EMBL/GenBank/DDBJ databases">
        <title>Massive genome expansion in bonnet fungi (Mycena s.s.) driven by repeated elements and novel gene families across ecological guilds.</title>
        <authorList>
            <consortium name="Lawrence Berkeley National Laboratory"/>
            <person name="Harder C.B."/>
            <person name="Miyauchi S."/>
            <person name="Viragh M."/>
            <person name="Kuo A."/>
            <person name="Thoen E."/>
            <person name="Andreopoulos B."/>
            <person name="Lu D."/>
            <person name="Skrede I."/>
            <person name="Drula E."/>
            <person name="Henrissat B."/>
            <person name="Morin E."/>
            <person name="Kohler A."/>
            <person name="Barry K."/>
            <person name="LaButti K."/>
            <person name="Morin E."/>
            <person name="Salamov A."/>
            <person name="Lipzen A."/>
            <person name="Mereny Z."/>
            <person name="Hegedus B."/>
            <person name="Baldrian P."/>
            <person name="Stursova M."/>
            <person name="Weitz H."/>
            <person name="Taylor A."/>
            <person name="Grigoriev I.V."/>
            <person name="Nagy L.G."/>
            <person name="Martin F."/>
            <person name="Kauserud H."/>
        </authorList>
    </citation>
    <scope>NUCLEOTIDE SEQUENCE</scope>
    <source>
        <strain evidence="3">CBHHK173m</strain>
    </source>
</reference>
<evidence type="ECO:0000313" key="3">
    <source>
        <dbReference type="EMBL" id="KAJ7080894.1"/>
    </source>
</evidence>
<gene>
    <name evidence="3" type="ORF">B0H15DRAFT_786779</name>
</gene>
<evidence type="ECO:0000259" key="2">
    <source>
        <dbReference type="Pfam" id="PF20231"/>
    </source>
</evidence>
<organism evidence="3 4">
    <name type="scientific">Mycena belliarum</name>
    <dbReference type="NCBI Taxonomy" id="1033014"/>
    <lineage>
        <taxon>Eukaryota</taxon>
        <taxon>Fungi</taxon>
        <taxon>Dikarya</taxon>
        <taxon>Basidiomycota</taxon>
        <taxon>Agaricomycotina</taxon>
        <taxon>Agaricomycetes</taxon>
        <taxon>Agaricomycetidae</taxon>
        <taxon>Agaricales</taxon>
        <taxon>Marasmiineae</taxon>
        <taxon>Mycenaceae</taxon>
        <taxon>Mycena</taxon>
    </lineage>
</organism>
<dbReference type="AlphaFoldDB" id="A0AAD6XMR4"/>